<keyword evidence="2" id="KW-1185">Reference proteome</keyword>
<dbReference type="AlphaFoldDB" id="A0AB35WNN1"/>
<accession>A0AB35WNN1</accession>
<dbReference type="EMBL" id="JAZDQP010000004">
    <property type="protein sequence ID" value="MEE1866261.1"/>
    <property type="molecule type" value="Genomic_DNA"/>
</dbReference>
<dbReference type="Proteomes" id="UP001307839">
    <property type="component" value="Unassembled WGS sequence"/>
</dbReference>
<gene>
    <name evidence="1" type="ORF">V0R53_07610</name>
</gene>
<reference evidence="1 2" key="1">
    <citation type="submission" date="2024-01" db="EMBL/GenBank/DDBJ databases">
        <title>Unpublished Manusciprt.</title>
        <authorList>
            <person name="Duman M."/>
            <person name="Valdes E.G."/>
            <person name="Ajmi N."/>
            <person name="Altun S."/>
            <person name="Saticioglu I.B."/>
        </authorList>
    </citation>
    <scope>NUCLEOTIDE SEQUENCE [LARGE SCALE GENOMIC DNA]</scope>
    <source>
        <strain evidence="1 2">120P</strain>
    </source>
</reference>
<organism evidence="1 2">
    <name type="scientific">Pseudomonas auratipiscis</name>
    <dbReference type="NCBI Taxonomy" id="3115853"/>
    <lineage>
        <taxon>Bacteria</taxon>
        <taxon>Pseudomonadati</taxon>
        <taxon>Pseudomonadota</taxon>
        <taxon>Gammaproteobacteria</taxon>
        <taxon>Pseudomonadales</taxon>
        <taxon>Pseudomonadaceae</taxon>
        <taxon>Pseudomonas</taxon>
    </lineage>
</organism>
<protein>
    <submittedName>
        <fullName evidence="1">Uncharacterized protein</fullName>
    </submittedName>
</protein>
<comment type="caution">
    <text evidence="1">The sequence shown here is derived from an EMBL/GenBank/DDBJ whole genome shotgun (WGS) entry which is preliminary data.</text>
</comment>
<evidence type="ECO:0000313" key="1">
    <source>
        <dbReference type="EMBL" id="MEE1866261.1"/>
    </source>
</evidence>
<proteinExistence type="predicted"/>
<sequence length="213" mass="23859">MTQSLPPNANTQDMPSTALFSSPLSISQDAGLVTDLVEDTYQCLRLAQLIANDRFVREIQAKEWFASFLETLKELGFKLIEHTRKAIPYNPSDDVLKDVFEGWLPPPQTAKSSFHAAAKNALNEMQASEDNLYRKYTSSTHLSITLAADPGEPLTAILFHVLCTHDPDAPKTRLKLELDHLGAVFDKDAFNSQRKKVQDQLDKFATLDQLLDV</sequence>
<evidence type="ECO:0000313" key="2">
    <source>
        <dbReference type="Proteomes" id="UP001307839"/>
    </source>
</evidence>
<name>A0AB35WNN1_9PSED</name>
<dbReference type="RefSeq" id="WP_330079218.1">
    <property type="nucleotide sequence ID" value="NZ_JAZDCU010000005.1"/>
</dbReference>